<protein>
    <submittedName>
        <fullName evidence="3">DUF317 domain-containing protein</fullName>
    </submittedName>
</protein>
<comment type="caution">
    <text evidence="3">The sequence shown here is derived from an EMBL/GenBank/DDBJ whole genome shotgun (WGS) entry which is preliminary data.</text>
</comment>
<organism evidence="3 4">
    <name type="scientific">Streptantibioticus ferralitis</name>
    <dbReference type="NCBI Taxonomy" id="236510"/>
    <lineage>
        <taxon>Bacteria</taxon>
        <taxon>Bacillati</taxon>
        <taxon>Actinomycetota</taxon>
        <taxon>Actinomycetes</taxon>
        <taxon>Kitasatosporales</taxon>
        <taxon>Streptomycetaceae</taxon>
        <taxon>Streptantibioticus</taxon>
    </lineage>
</organism>
<feature type="compositionally biased region" description="Basic and acidic residues" evidence="1">
    <location>
        <begin position="233"/>
        <end position="249"/>
    </location>
</feature>
<proteinExistence type="predicted"/>
<feature type="domain" description="DUF317" evidence="2">
    <location>
        <begin position="61"/>
        <end position="121"/>
    </location>
</feature>
<accession>A0ABT5Z1K5</accession>
<dbReference type="Pfam" id="PF03771">
    <property type="entry name" value="SPDY"/>
    <property type="match status" value="2"/>
</dbReference>
<evidence type="ECO:0000259" key="2">
    <source>
        <dbReference type="Pfam" id="PF03771"/>
    </source>
</evidence>
<dbReference type="InterPro" id="IPR005523">
    <property type="entry name" value="DUF317_SPDY"/>
</dbReference>
<dbReference type="RefSeq" id="WP_275815942.1">
    <property type="nucleotide sequence ID" value="NZ_BAAANM010000022.1"/>
</dbReference>
<evidence type="ECO:0000256" key="1">
    <source>
        <dbReference type="SAM" id="MobiDB-lite"/>
    </source>
</evidence>
<reference evidence="3 4" key="1">
    <citation type="submission" date="2023-03" db="EMBL/GenBank/DDBJ databases">
        <title>Draft genome sequence of type strain Streptomyces ferralitis JCM 14344.</title>
        <authorList>
            <person name="Klaysubun C."/>
            <person name="Duangmal K."/>
        </authorList>
    </citation>
    <scope>NUCLEOTIDE SEQUENCE [LARGE SCALE GENOMIC DNA]</scope>
    <source>
        <strain evidence="3 4">JCM 14344</strain>
    </source>
</reference>
<gene>
    <name evidence="3" type="ORF">P2L57_18760</name>
</gene>
<feature type="domain" description="DUF317" evidence="2">
    <location>
        <begin position="164"/>
        <end position="230"/>
    </location>
</feature>
<dbReference type="Proteomes" id="UP001220022">
    <property type="component" value="Unassembled WGS sequence"/>
</dbReference>
<name>A0ABT5Z1K5_9ACTN</name>
<dbReference type="EMBL" id="JARHTQ010000011">
    <property type="protein sequence ID" value="MDF2257684.1"/>
    <property type="molecule type" value="Genomic_DNA"/>
</dbReference>
<feature type="region of interest" description="Disordered" evidence="1">
    <location>
        <begin position="229"/>
        <end position="249"/>
    </location>
</feature>
<keyword evidence="4" id="KW-1185">Reference proteome</keyword>
<sequence>MNSPRPVRSFEQWYASLPKVTPRYLAGNHGCYGTPGLAPLEEAGWPHLADELGTSRYFAADGRRCVTFRPDEQHLLECALHPLWEAWARPDGLRSPAWIAQFTTDTPPEIIGGFTAALAADHTTPQGTPHYLTSPGEHEHALHPLAAAGWQPAHRAEQWGFRAPDRQAEAHYRPAHERRHPFEELRCGPVWIIAAQPRTSPFALWRATLTSATPAHLIAAFLTALAEPTGLPRDPDDLPDTLRDHLTLT</sequence>
<evidence type="ECO:0000313" key="3">
    <source>
        <dbReference type="EMBL" id="MDF2257684.1"/>
    </source>
</evidence>
<evidence type="ECO:0000313" key="4">
    <source>
        <dbReference type="Proteomes" id="UP001220022"/>
    </source>
</evidence>